<gene>
    <name evidence="1" type="ORF">F53441_5094</name>
</gene>
<dbReference type="EMBL" id="JAADJG010000202">
    <property type="protein sequence ID" value="KAF4452020.1"/>
    <property type="molecule type" value="Genomic_DNA"/>
</dbReference>
<accession>A0A8H4KIQ7</accession>
<sequence>MGAAKSSQRPSSSYGSSCGNVVYTGIWEERPSRRPATSCVATAWQQGQNGIYDSEPVMGIKDTARGRAFIATANSMGFTRSRINVDWADVRSSEMKTSGDECLTFVVYGDTYQWVTVERHEISGVLGKEAGKGYVLGRQGGGGEGFAVFNWTNVAMLAMLKLWQAKAASKRNNADNAAATSVAVSVAIM</sequence>
<keyword evidence="2" id="KW-1185">Reference proteome</keyword>
<evidence type="ECO:0000313" key="2">
    <source>
        <dbReference type="Proteomes" id="UP000605986"/>
    </source>
</evidence>
<dbReference type="AlphaFoldDB" id="A0A8H4KIQ7"/>
<dbReference type="Proteomes" id="UP000605986">
    <property type="component" value="Unassembled WGS sequence"/>
</dbReference>
<proteinExistence type="predicted"/>
<comment type="caution">
    <text evidence="1">The sequence shown here is derived from an EMBL/GenBank/DDBJ whole genome shotgun (WGS) entry which is preliminary data.</text>
</comment>
<organism evidence="1 2">
    <name type="scientific">Fusarium austroafricanum</name>
    <dbReference type="NCBI Taxonomy" id="2364996"/>
    <lineage>
        <taxon>Eukaryota</taxon>
        <taxon>Fungi</taxon>
        <taxon>Dikarya</taxon>
        <taxon>Ascomycota</taxon>
        <taxon>Pezizomycotina</taxon>
        <taxon>Sordariomycetes</taxon>
        <taxon>Hypocreomycetidae</taxon>
        <taxon>Hypocreales</taxon>
        <taxon>Nectriaceae</taxon>
        <taxon>Fusarium</taxon>
        <taxon>Fusarium concolor species complex</taxon>
    </lineage>
</organism>
<evidence type="ECO:0000313" key="1">
    <source>
        <dbReference type="EMBL" id="KAF4452020.1"/>
    </source>
</evidence>
<protein>
    <submittedName>
        <fullName evidence="1">Uncharacterized protein</fullName>
    </submittedName>
</protein>
<dbReference type="OrthoDB" id="3431997at2759"/>
<name>A0A8H4KIQ7_9HYPO</name>
<reference evidence="1" key="1">
    <citation type="submission" date="2020-01" db="EMBL/GenBank/DDBJ databases">
        <title>Identification and distribution of gene clusters putatively required for synthesis of sphingolipid metabolism inhibitors in phylogenetically diverse species of the filamentous fungus Fusarium.</title>
        <authorList>
            <person name="Kim H.-S."/>
            <person name="Busman M."/>
            <person name="Brown D.W."/>
            <person name="Divon H."/>
            <person name="Uhlig S."/>
            <person name="Proctor R.H."/>
        </authorList>
    </citation>
    <scope>NUCLEOTIDE SEQUENCE</scope>
    <source>
        <strain evidence="1">NRRL 53441</strain>
    </source>
</reference>